<gene>
    <name evidence="5" type="ORF">INT43_007987</name>
</gene>
<comment type="caution">
    <text evidence="5">The sequence shown here is derived from an EMBL/GenBank/DDBJ whole genome shotgun (WGS) entry which is preliminary data.</text>
</comment>
<feature type="compositionally biased region" description="Polar residues" evidence="3">
    <location>
        <begin position="327"/>
        <end position="339"/>
    </location>
</feature>
<evidence type="ECO:0000259" key="4">
    <source>
        <dbReference type="PROSITE" id="PS50081"/>
    </source>
</evidence>
<feature type="compositionally biased region" description="Polar residues" evidence="3">
    <location>
        <begin position="305"/>
        <end position="315"/>
    </location>
</feature>
<evidence type="ECO:0000313" key="5">
    <source>
        <dbReference type="EMBL" id="KAG2177330.1"/>
    </source>
</evidence>
<dbReference type="SUPFAM" id="SSF57889">
    <property type="entry name" value="Cysteine-rich domain"/>
    <property type="match status" value="1"/>
</dbReference>
<evidence type="ECO:0000256" key="3">
    <source>
        <dbReference type="SAM" id="MobiDB-lite"/>
    </source>
</evidence>
<reference evidence="5" key="1">
    <citation type="submission" date="2020-12" db="EMBL/GenBank/DDBJ databases">
        <title>Metabolic potential, ecology and presence of endohyphal bacteria is reflected in genomic diversity of Mucoromycotina.</title>
        <authorList>
            <person name="Muszewska A."/>
            <person name="Okrasinska A."/>
            <person name="Steczkiewicz K."/>
            <person name="Drgas O."/>
            <person name="Orlowska M."/>
            <person name="Perlinska-Lenart U."/>
            <person name="Aleksandrzak-Piekarczyk T."/>
            <person name="Szatraj K."/>
            <person name="Zielenkiewicz U."/>
            <person name="Pilsyk S."/>
            <person name="Malc E."/>
            <person name="Mieczkowski P."/>
            <person name="Kruszewska J.S."/>
            <person name="Biernat P."/>
            <person name="Pawlowska J."/>
        </authorList>
    </citation>
    <scope>NUCLEOTIDE SEQUENCE</scope>
    <source>
        <strain evidence="5">WA0000067209</strain>
    </source>
</reference>
<dbReference type="GO" id="GO:0046872">
    <property type="term" value="F:metal ion binding"/>
    <property type="evidence" value="ECO:0007669"/>
    <property type="project" value="UniProtKB-KW"/>
</dbReference>
<accession>A0A8H7PPA3</accession>
<evidence type="ECO:0000256" key="2">
    <source>
        <dbReference type="ARBA" id="ARBA00022833"/>
    </source>
</evidence>
<protein>
    <recommendedName>
        <fullName evidence="4">Phorbol-ester/DAG-type domain-containing protein</fullName>
    </recommendedName>
</protein>
<dbReference type="Gene3D" id="3.30.60.20">
    <property type="match status" value="1"/>
</dbReference>
<feature type="domain" description="Phorbol-ester/DAG-type" evidence="4">
    <location>
        <begin position="677"/>
        <end position="731"/>
    </location>
</feature>
<dbReference type="Proteomes" id="UP000654370">
    <property type="component" value="Unassembled WGS sequence"/>
</dbReference>
<keyword evidence="1" id="KW-0479">Metal-binding</keyword>
<feature type="compositionally biased region" description="Low complexity" evidence="3">
    <location>
        <begin position="136"/>
        <end position="157"/>
    </location>
</feature>
<dbReference type="InterPro" id="IPR024855">
    <property type="entry name" value="UNC79"/>
</dbReference>
<feature type="region of interest" description="Disordered" evidence="3">
    <location>
        <begin position="43"/>
        <end position="99"/>
    </location>
</feature>
<dbReference type="InterPro" id="IPR016024">
    <property type="entry name" value="ARM-type_fold"/>
</dbReference>
<proteinExistence type="predicted"/>
<evidence type="ECO:0000256" key="1">
    <source>
        <dbReference type="ARBA" id="ARBA00022723"/>
    </source>
</evidence>
<dbReference type="Pfam" id="PF00130">
    <property type="entry name" value="C1_1"/>
    <property type="match status" value="1"/>
</dbReference>
<feature type="compositionally biased region" description="Basic and acidic residues" evidence="3">
    <location>
        <begin position="43"/>
        <end position="56"/>
    </location>
</feature>
<organism evidence="5 6">
    <name type="scientific">Mortierella isabellina</name>
    <name type="common">Filamentous fungus</name>
    <name type="synonym">Umbelopsis isabellina</name>
    <dbReference type="NCBI Taxonomy" id="91625"/>
    <lineage>
        <taxon>Eukaryota</taxon>
        <taxon>Fungi</taxon>
        <taxon>Fungi incertae sedis</taxon>
        <taxon>Mucoromycota</taxon>
        <taxon>Mucoromycotina</taxon>
        <taxon>Umbelopsidomycetes</taxon>
        <taxon>Umbelopsidales</taxon>
        <taxon>Umbelopsidaceae</taxon>
        <taxon>Umbelopsis</taxon>
    </lineage>
</organism>
<evidence type="ECO:0000313" key="6">
    <source>
        <dbReference type="Proteomes" id="UP000654370"/>
    </source>
</evidence>
<name>A0A8H7PPA3_MORIS</name>
<feature type="non-terminal residue" evidence="5">
    <location>
        <position position="1"/>
    </location>
</feature>
<keyword evidence="6" id="KW-1185">Reference proteome</keyword>
<feature type="region of interest" description="Disordered" evidence="3">
    <location>
        <begin position="120"/>
        <end position="171"/>
    </location>
</feature>
<keyword evidence="2" id="KW-0862">Zinc</keyword>
<dbReference type="OrthoDB" id="6270916at2759"/>
<dbReference type="PANTHER" id="PTHR21696:SF2">
    <property type="entry name" value="PROTEIN UNC-79 HOMOLOG"/>
    <property type="match status" value="1"/>
</dbReference>
<dbReference type="InterPro" id="IPR046349">
    <property type="entry name" value="C1-like_sf"/>
</dbReference>
<feature type="region of interest" description="Disordered" evidence="3">
    <location>
        <begin position="297"/>
        <end position="344"/>
    </location>
</feature>
<dbReference type="InterPro" id="IPR002219">
    <property type="entry name" value="PKC_DAG/PE"/>
</dbReference>
<dbReference type="SUPFAM" id="SSF48371">
    <property type="entry name" value="ARM repeat"/>
    <property type="match status" value="1"/>
</dbReference>
<dbReference type="PROSITE" id="PS50081">
    <property type="entry name" value="ZF_DAG_PE_2"/>
    <property type="match status" value="1"/>
</dbReference>
<dbReference type="EMBL" id="JAEPQZ010000009">
    <property type="protein sequence ID" value="KAG2177330.1"/>
    <property type="molecule type" value="Genomic_DNA"/>
</dbReference>
<dbReference type="PANTHER" id="PTHR21696">
    <property type="entry name" value="PROTEIN UNC-79 HOMOLOG"/>
    <property type="match status" value="1"/>
</dbReference>
<sequence>MAENGHAARYSHSTIIDMDPVSPHTQVDSFSFHGSVNDLDLNRDDLSNHKHHRPDDTSSTAPELDDCRRNINRNLSKLRKRKRPPAFLPGTAQPPNFDNEETTDLLIHLRNDLQKYIKADRTNASTDPPRGRGESHSASSSRSNSPARSPRSLSPSRSVDDGSPMNAHFPLSRTRNYGEMSVIADILADIVMNDCTYVVSTSKPSRPPYALHSVVVDIAILLVQQDKRNLAWLYEIGMTLLPAFDVFPSGPLTGKLLILYLDWIIPHLIMGHNPPASREIIDHTSLGSERHHDYHNQVADGRGQNRPTPTINIQQPERENAARRNGSGLTIETGRSSSLGHLPIRPLGRRASSVSGSHSAELTIDSYYTYALFTPLLQLMIQHLNPYVAAKRANLYDSPPVDILKESATLFRFYQALEFMISQKTDIYLDLLDIISYGSSEVRTRATQILFHYYGRTLGHISIAEPLPKIGHREQMIPLESENRAFRAVKDRQAVIDAMRQGQGGTFNMSNLNRRNRTNTIPLYGNNNQEHETSETVIDEEEEEEEEEDVHQSHVFFSYMFPDGQQRLSDDAGASVNKTALGFSVESQSSNCRECFNVIRGYGLRCFSCRDSLHYNCYNQKMSTDFLDILHYVSDGGVSKVVSPQFCAINTITRSGKTSAYGDLSTSNHPITASLHGHNFQLVNLFTLTLCLCCRLPLWGISYQGYQCSTCNRFVHVHCALAEPHSNLHECKQQAFTEQDIAIQRQTLENDFKSYYTDVLTQIDVLYGTSFEEAGTLLNVMLLQENALHCGVSAGCLVVTDVQSNPLANPTSESSGQANISHELHSAIEKCKTYLRQGNPKGSILMSDLSTTKDHHVDDMILSDELYLAHIAAMMKSQSNRSRMFNDRESVYSTSPNRRSGEYSTGLLQVSTNRHSRHAVGDGADNLEETLVPKEMLHSHLMLEWVQNNLRFKSTFLSKIFLQHLSDIGLFERCDGYPILYVGNRRTQDIVDLEDSNLSVPCIFTVPFAIDASPSVESLITAVDACLSDMSLSVNEYGLLLLTRRCWPDPFTSQYTWERLIYAVLKWIYQEDEQLSVIHAEYTAKDHSNSASKNRWYMAAQAALMAMNRGGFVSKQRQSVQILGRAGVGVGTGDVYVSIRNLLRDKYLTAWISAVYELNKDKFADIIFEATKRIAAEKNEVGSYAPWTDKDYVAAKTFGVLFSSFDTIMEYWMDIAYFAFEAHGLLDMDSLFSMKALQRLSSQRANTSSGSPDNRASIALNGPATEDNLSNLYQKELEQPYKSIVRAFDRDDIESYSKGIKWISLLMHSGVGIPTIHLAKFARKLTSIQTPLSLQVELLKCIWYQAIKSLGIATSRSDIRDVIGYLNECALPKLKEGDEKSDISEGDLKPCQDFVRYSAVLSCFAFNCPMKNVLDLQIVPYVHQEVPTRSERPSFLPDNTSNVEVDENTIIIKCLLEYLKMDGLNVREELILTFYALSNWGFDIANKSNFLASCLPAITPAIWEVLTPAYDRMSHITLTFLMKTLSLDAKYFRACVHRVFEDNNWEIRFQALDNAFGIFTKMDATFQTKWLSMLSHIGPLFSYFVSSIWDKEEPVRSKATTYIRTLSSLHRRSAFRCWEAYFLSSTTKQKIDLVKIMTQLHALYPEWQVLEWESLLETLEMDFQADQYDQQYNILDEYVRPESYHPGISSSTAEGTPKLTAGQALAEHENLQIMLSTLALQMVGSNLSMTMLQLSRLKYCIVRNMGFQNCEKFHTSGTTLEVTFSNLAFNTDDFTQSSMIIACTRGLKKVLDTFTPVDPESIATIGPDAMEKLKEGLAENVSYGRHFVDIVLKMFDSGVDLTQLNHLMLKVWLELVLIVVYKHDILDRSYENMIISCMKQVIDLLIRDISEENKLLILQILHQLHKRSDHLTAMVLSKQIMALGKLMTKHKENLDDPVLLKAKYFLKSAFMRFAIAGLFVLMFKNQAVSDENNHEVDLFFVLRTVIDPGDLVPEEGLNEVIYLRHQPVRDVLEKLMNQQMERRAFSNVLHNVARYVEEVHPHPYSESVLNDFGIFLTSLCKHTHEWRRSEWDINPVLSMSATLLKEHPHDIKFLLLPIRTIFKHALNHCTVTAESIVKLMAAYSALSTFAGADPVNVFGQAVIEELKSSFQARPRMNRETVLCMLEVILWDSKPEYKWWFKAIEDKLVRNVFSQGRQPQPYFQRTADLLCEDLTHSLENGPSSRQYSQREFKISNCTSQLLVTMCVENEKSLPYILGLQHLHETRKCLRFLNWFLLGLARDGSPTLIRQMLSYQDVIAELLMQVFTSVNIDYTMSDLQFQYSTNGEVLLQCVLLTKVWSLLYARVFFPVEIPNKSDSSKAIDIPALLMAEQRFWSRIWPTWKRIPGIDMFVQTPNVGLAILSMTLSVVQFLLLIRSPIPRMYEFEWCTLLDALVDYVSNTKCCKNILPSHCIDKLITQQEPVTATDVGADIENIRDMFNTPPQTIQLDTLIDQLLLEMREALRLQAEGQTQHV</sequence>